<evidence type="ECO:0000256" key="6">
    <source>
        <dbReference type="ARBA" id="ARBA00022989"/>
    </source>
</evidence>
<dbReference type="Pfam" id="PF10164">
    <property type="entry name" value="BRI3"/>
    <property type="match status" value="1"/>
</dbReference>
<evidence type="ECO:0000256" key="4">
    <source>
        <dbReference type="ARBA" id="ARBA00022490"/>
    </source>
</evidence>
<dbReference type="AlphaFoldDB" id="A0A336KXL0"/>
<evidence type="ECO:0000256" key="1">
    <source>
        <dbReference type="ARBA" id="ARBA00004155"/>
    </source>
</evidence>
<dbReference type="PANTHER" id="PTHR13551:SF1">
    <property type="entry name" value="MEMBRANE PROTEIN BRI3"/>
    <property type="match status" value="1"/>
</dbReference>
<feature type="compositionally biased region" description="Polar residues" evidence="12">
    <location>
        <begin position="1"/>
        <end position="11"/>
    </location>
</feature>
<comment type="similarity">
    <text evidence="3">Belongs to the BRI3 family.</text>
</comment>
<keyword evidence="5" id="KW-0812">Transmembrane</keyword>
<evidence type="ECO:0000313" key="13">
    <source>
        <dbReference type="EMBL" id="SSX08971.1"/>
    </source>
</evidence>
<comment type="subcellular location">
    <subcellularLocation>
        <location evidence="2">Cytoplasm</location>
        <location evidence="2">Perinuclear region</location>
    </subcellularLocation>
    <subcellularLocation>
        <location evidence="1">Lysosome membrane</location>
        <topology evidence="1">Multi-pass membrane protein</topology>
    </subcellularLocation>
</comment>
<dbReference type="VEuPathDB" id="VectorBase:CSON000590"/>
<evidence type="ECO:0000256" key="5">
    <source>
        <dbReference type="ARBA" id="ARBA00022692"/>
    </source>
</evidence>
<evidence type="ECO:0000256" key="12">
    <source>
        <dbReference type="SAM" id="MobiDB-lite"/>
    </source>
</evidence>
<evidence type="ECO:0000256" key="2">
    <source>
        <dbReference type="ARBA" id="ARBA00004556"/>
    </source>
</evidence>
<reference evidence="13" key="1">
    <citation type="submission" date="2018-04" db="EMBL/GenBank/DDBJ databases">
        <authorList>
            <person name="Go L.Y."/>
            <person name="Mitchell J.A."/>
        </authorList>
    </citation>
    <scope>NUCLEOTIDE SEQUENCE</scope>
    <source>
        <tissue evidence="13">Whole organism</tissue>
    </source>
</reference>
<evidence type="ECO:0000256" key="11">
    <source>
        <dbReference type="ARBA" id="ARBA00046593"/>
    </source>
</evidence>
<dbReference type="OMA" id="PPMQDAR"/>
<gene>
    <name evidence="13" type="primary">CSON000590</name>
</gene>
<dbReference type="GO" id="GO:0048471">
    <property type="term" value="C:perinuclear region of cytoplasm"/>
    <property type="evidence" value="ECO:0007669"/>
    <property type="project" value="UniProtKB-SubCell"/>
</dbReference>
<evidence type="ECO:0000256" key="9">
    <source>
        <dbReference type="ARBA" id="ARBA00035284"/>
    </source>
</evidence>
<dbReference type="InterPro" id="IPR019317">
    <property type="entry name" value="BRI3"/>
</dbReference>
<evidence type="ECO:0000256" key="7">
    <source>
        <dbReference type="ARBA" id="ARBA00023136"/>
    </source>
</evidence>
<name>A0A336KXL0_CULSO</name>
<dbReference type="PANTHER" id="PTHR13551">
    <property type="entry name" value="BRAIN PROTEIN I3"/>
    <property type="match status" value="1"/>
</dbReference>
<organism evidence="13">
    <name type="scientific">Culicoides sonorensis</name>
    <name type="common">Biting midge</name>
    <dbReference type="NCBI Taxonomy" id="179676"/>
    <lineage>
        <taxon>Eukaryota</taxon>
        <taxon>Metazoa</taxon>
        <taxon>Ecdysozoa</taxon>
        <taxon>Arthropoda</taxon>
        <taxon>Hexapoda</taxon>
        <taxon>Insecta</taxon>
        <taxon>Pterygota</taxon>
        <taxon>Neoptera</taxon>
        <taxon>Endopterygota</taxon>
        <taxon>Diptera</taxon>
        <taxon>Nematocera</taxon>
        <taxon>Chironomoidea</taxon>
        <taxon>Ceratopogonidae</taxon>
        <taxon>Ceratopogoninae</taxon>
        <taxon>Culicoides</taxon>
        <taxon>Monoculicoides</taxon>
    </lineage>
</organism>
<dbReference type="GO" id="GO:0005765">
    <property type="term" value="C:lysosomal membrane"/>
    <property type="evidence" value="ECO:0007669"/>
    <property type="project" value="UniProtKB-SubCell"/>
</dbReference>
<keyword evidence="8" id="KW-0458">Lysosome</keyword>
<comment type="subunit">
    <text evidence="11">Interacts with BRI3BP. Interacts with MGAT1 and IFITM3.</text>
</comment>
<feature type="region of interest" description="Disordered" evidence="12">
    <location>
        <begin position="1"/>
        <end position="32"/>
    </location>
</feature>
<proteinExistence type="inferred from homology"/>
<dbReference type="EMBL" id="UFQS01001093">
    <property type="protein sequence ID" value="SSX08971.1"/>
    <property type="molecule type" value="Genomic_DNA"/>
</dbReference>
<evidence type="ECO:0000256" key="8">
    <source>
        <dbReference type="ARBA" id="ARBA00023228"/>
    </source>
</evidence>
<keyword evidence="4" id="KW-0963">Cytoplasm</keyword>
<evidence type="ECO:0000256" key="10">
    <source>
        <dbReference type="ARBA" id="ARBA00035449"/>
    </source>
</evidence>
<keyword evidence="7" id="KW-0472">Membrane</keyword>
<sequence>MMQQTITTQVLPSAPPTYEEAMGGGSTTIQIHPSAPTQPYPHPIPTYGTMIQSNITTQPTSEPDRIIVREIIAVNACPVCRIGMLHEEFTCCGVCCGIFFFPIGLLCCLTMKDKVCSNCNAKF</sequence>
<evidence type="ECO:0000256" key="3">
    <source>
        <dbReference type="ARBA" id="ARBA00008090"/>
    </source>
</evidence>
<accession>A0A336KXL0</accession>
<dbReference type="EMBL" id="UFQT01001093">
    <property type="protein sequence ID" value="SSX28882.1"/>
    <property type="molecule type" value="Genomic_DNA"/>
</dbReference>
<reference evidence="14" key="2">
    <citation type="submission" date="2018-07" db="EMBL/GenBank/DDBJ databases">
        <authorList>
            <person name="Quirk P.G."/>
            <person name="Krulwich T.A."/>
        </authorList>
    </citation>
    <scope>NUCLEOTIDE SEQUENCE</scope>
</reference>
<evidence type="ECO:0000313" key="14">
    <source>
        <dbReference type="EMBL" id="SSX28882.1"/>
    </source>
</evidence>
<keyword evidence="6" id="KW-1133">Transmembrane helix</keyword>
<protein>
    <recommendedName>
        <fullName evidence="9">Membrane protein BRI3</fullName>
    </recommendedName>
    <alternativeName>
        <fullName evidence="10">Brain protein I3</fullName>
    </alternativeName>
</protein>